<reference evidence="3" key="1">
    <citation type="journal article" date="1997" name="Gene">
        <title>The complete nucleotide sequence and functional organization of Bacillus subtilis bacteriophage SPP1.</title>
        <authorList>
            <person name="Alonso J.C."/>
            <person name="Luder G."/>
            <person name="Stiege A.C."/>
            <person name="Chai S."/>
            <person name="Weise F."/>
            <person name="Trautner T.A."/>
        </authorList>
    </citation>
    <scope>NUCLEOTIDE SEQUENCE [LARGE SCALE GENOMIC DNA]</scope>
</reference>
<keyword evidence="3" id="KW-1185">Reference proteome</keyword>
<sequence length="146" mass="16743">MIEIVNRKAVWYLTSEIKETETGIEVSAGELHKGDEEVFPVEEVSFDLTPDDTYPVEYMLYLHMNVQTKKVSWSLCKAYLDGEGYCDYQGNERLIMYPVSVTVFPNGTREGTIFLYEKEDREPDRKPPVIVEPQPVGEIGTPDIDE</sequence>
<dbReference type="InterPro" id="IPR049298">
    <property type="entry name" value="Gp22-like"/>
</dbReference>
<dbReference type="Proteomes" id="UP000002559">
    <property type="component" value="Segment"/>
</dbReference>
<dbReference type="KEGG" id="vg:955342"/>
<organism evidence="2 3">
    <name type="scientific">Bacillus phage SPP1</name>
    <name type="common">Bacteriophage SPP1</name>
    <dbReference type="NCBI Taxonomy" id="10724"/>
    <lineage>
        <taxon>Viruses</taxon>
        <taxon>Duplodnaviria</taxon>
        <taxon>Heunggongvirae</taxon>
        <taxon>Uroviricota</taxon>
        <taxon>Caudoviricetes</taxon>
        <taxon>Trautnerviridae</taxon>
        <taxon>Polsinellivirinae</taxon>
        <taxon>Rivavirus</taxon>
        <taxon>Rivavirus SPP1</taxon>
    </lineage>
</organism>
<name>O48465_BPSPP</name>
<evidence type="ECO:0000313" key="2">
    <source>
        <dbReference type="EMBL" id="CAA66566.1"/>
    </source>
</evidence>
<dbReference type="InterPro" id="IPR049300">
    <property type="entry name" value="Gp22-like_sf"/>
</dbReference>
<reference evidence="4" key="2">
    <citation type="journal article" date="2010" name="Protein Sci.">
        <title>Crystal structure of Bacillus subtilis SPP1 phage gp22 shares fold similarity with a domain of lactococcal phage p2 RBP.</title>
        <authorList>
            <person name="Veesler D."/>
            <person name="Blangy S."/>
            <person name="Spinelli S."/>
            <person name="Tavares P."/>
            <person name="Campanacci V."/>
            <person name="Cambillau C."/>
        </authorList>
    </citation>
    <scope>X-RAY CRYSTALLOGRAPHY (2.35 ANGSTROMS) OF 2-146</scope>
    <scope>DISULFIDE BONDS</scope>
</reference>
<dbReference type="GeneID" id="955342"/>
<dbReference type="EMBL" id="X97918">
    <property type="protein sequence ID" value="CAA66566.1"/>
    <property type="molecule type" value="Genomic_DNA"/>
</dbReference>
<protein>
    <submittedName>
        <fullName evidence="2">Bacteriophage SPP1 complete nucleotide sequence</fullName>
    </submittedName>
</protein>
<evidence type="ECO:0007829" key="4">
    <source>
        <dbReference type="PDB" id="2XC8"/>
    </source>
</evidence>
<evidence type="ECO:0000256" key="1">
    <source>
        <dbReference type="SAM" id="MobiDB-lite"/>
    </source>
</evidence>
<organismHost>
    <name type="scientific">Bacillus subtilis</name>
    <dbReference type="NCBI Taxonomy" id="1423"/>
</organismHost>
<feature type="region of interest" description="Disordered" evidence="1">
    <location>
        <begin position="120"/>
        <end position="146"/>
    </location>
</feature>
<dbReference type="Pfam" id="PF21567">
    <property type="entry name" value="Gp22"/>
    <property type="match status" value="1"/>
</dbReference>
<proteinExistence type="evidence at protein level"/>
<accession>O48465</accession>
<feature type="disulfide bond" evidence="4">
    <location>
        <begin position="76"/>
        <end position="86"/>
    </location>
</feature>
<dbReference type="RefSeq" id="NP_690696.1">
    <property type="nucleotide sequence ID" value="NC_004166.2"/>
</dbReference>
<dbReference type="PDB" id="2XC8">
    <property type="method" value="X-ray"/>
    <property type="resolution" value="2.35 A"/>
    <property type="chains" value="A/B/C=2-146"/>
</dbReference>
<dbReference type="Gene3D" id="2.60.40.2980">
    <property type="match status" value="1"/>
</dbReference>
<dbReference type="PDBsum" id="2XC8"/>
<evidence type="ECO:0000313" key="3">
    <source>
        <dbReference type="Proteomes" id="UP000002559"/>
    </source>
</evidence>
<dbReference type="SMR" id="O48465"/>
<keyword evidence="4" id="KW-0002">3D-structure</keyword>
<dbReference type="PIR" id="T42305">
    <property type="entry name" value="T42305"/>
</dbReference>